<dbReference type="SUPFAM" id="SSF46565">
    <property type="entry name" value="Chaperone J-domain"/>
    <property type="match status" value="1"/>
</dbReference>
<sequence length="538" mass="56421">MSDIEGMPEPDPDAIDYYARIGVEPGADPETIERRRKQADRRFSPMGTSPDADEKRHMRINEASNVLENPDQRRRYDDCHESLGPINGTIAFETLSTETIDAIRDEATLYDHLRGFIEVLGPKGGAREFQDYYEQVTTPLPDAIERDDIRNGYAVEDAGFGVAAWSWHRADRPCSFSLWLTGGQQLWRTALLEPEAVDELLDQVREGGAAAVSEQATTGGTADETPTTQLRLGHPSSAAPGPLESDAAAVPDRSGSDRSVPSPAGTTSWLSAPFDRLRDVVAYVLATGGWSVVSAVGSVGGGLVGSAVAAVAFVPLLAVALVVQSTVDIAVVGLPLVDLDRPLATLALVHYLLVGLAAATSAWTAGRALVPRIVSRKRAALPRDAWLVFGPTLAALAGALFVAIGRSTLPQWPGLAFTAVLAAFTFQAAMDVGAPRPLSLVCGTVSTLAFALAGAVASLAVIGLGLSATHPGIFGTYATVLAALPAVESTVFGAANAELVVVSFGALAFVPLALTSLYSLAYALESVALRVRSRAPGS</sequence>
<keyword evidence="2" id="KW-1133">Transmembrane helix</keyword>
<feature type="region of interest" description="Disordered" evidence="1">
    <location>
        <begin position="208"/>
        <end position="265"/>
    </location>
</feature>
<evidence type="ECO:0000313" key="5">
    <source>
        <dbReference type="Proteomes" id="UP000662973"/>
    </source>
</evidence>
<dbReference type="InterPro" id="IPR036869">
    <property type="entry name" value="J_dom_sf"/>
</dbReference>
<reference evidence="4 5" key="1">
    <citation type="submission" date="2020-11" db="EMBL/GenBank/DDBJ databases">
        <title>Carbohydrate-dependent, anaerobic sulfur respiration: A novel catabolism in halophilic archaea.</title>
        <authorList>
            <person name="Sorokin D.Y."/>
            <person name="Messina E."/>
            <person name="Smedile F."/>
            <person name="La Cono V."/>
            <person name="Hallsworth J.E."/>
            <person name="Yakimov M.M."/>
        </authorList>
    </citation>
    <scope>NUCLEOTIDE SEQUENCE [LARGE SCALE GENOMIC DNA]</scope>
    <source>
        <strain evidence="4 5">HSR12-2</strain>
    </source>
</reference>
<feature type="transmembrane region" description="Helical" evidence="2">
    <location>
        <begin position="385"/>
        <end position="405"/>
    </location>
</feature>
<dbReference type="AlphaFoldDB" id="A0A897NHH3"/>
<keyword evidence="2" id="KW-0812">Transmembrane</keyword>
<name>A0A897NHH3_9EURY</name>
<dbReference type="Gene3D" id="1.10.287.110">
    <property type="entry name" value="DnaJ domain"/>
    <property type="match status" value="1"/>
</dbReference>
<feature type="transmembrane region" description="Helical" evidence="2">
    <location>
        <begin position="280"/>
        <end position="301"/>
    </location>
</feature>
<dbReference type="EMBL" id="CP064788">
    <property type="protein sequence ID" value="QSG10423.1"/>
    <property type="molecule type" value="Genomic_DNA"/>
</dbReference>
<feature type="transmembrane region" description="Helical" evidence="2">
    <location>
        <begin position="438"/>
        <end position="462"/>
    </location>
</feature>
<protein>
    <submittedName>
        <fullName evidence="4">DnaJ-class molecular chaperone</fullName>
    </submittedName>
</protein>
<feature type="transmembrane region" description="Helical" evidence="2">
    <location>
        <begin position="501"/>
        <end position="524"/>
    </location>
</feature>
<gene>
    <name evidence="4" type="primary">dnaJ4</name>
    <name evidence="4" type="ORF">HSR122_3055</name>
</gene>
<feature type="compositionally biased region" description="Low complexity" evidence="1">
    <location>
        <begin position="216"/>
        <end position="228"/>
    </location>
</feature>
<evidence type="ECO:0000313" key="4">
    <source>
        <dbReference type="EMBL" id="QSG10423.1"/>
    </source>
</evidence>
<evidence type="ECO:0000259" key="3">
    <source>
        <dbReference type="PROSITE" id="PS50076"/>
    </source>
</evidence>
<feature type="domain" description="J" evidence="3">
    <location>
        <begin position="16"/>
        <end position="80"/>
    </location>
</feature>
<dbReference type="Proteomes" id="UP000662973">
    <property type="component" value="Chromosome"/>
</dbReference>
<feature type="transmembrane region" description="Helical" evidence="2">
    <location>
        <begin position="307"/>
        <end position="331"/>
    </location>
</feature>
<dbReference type="PROSITE" id="PS50076">
    <property type="entry name" value="DNAJ_2"/>
    <property type="match status" value="1"/>
</dbReference>
<evidence type="ECO:0000256" key="1">
    <source>
        <dbReference type="SAM" id="MobiDB-lite"/>
    </source>
</evidence>
<feature type="transmembrane region" description="Helical" evidence="2">
    <location>
        <begin position="343"/>
        <end position="365"/>
    </location>
</feature>
<keyword evidence="2" id="KW-0472">Membrane</keyword>
<dbReference type="KEGG" id="hds:HSR122_3055"/>
<feature type="region of interest" description="Disordered" evidence="1">
    <location>
        <begin position="24"/>
        <end position="59"/>
    </location>
</feature>
<dbReference type="InterPro" id="IPR001623">
    <property type="entry name" value="DnaJ_domain"/>
</dbReference>
<evidence type="ECO:0000256" key="2">
    <source>
        <dbReference type="SAM" id="Phobius"/>
    </source>
</evidence>
<keyword evidence="5" id="KW-1185">Reference proteome</keyword>
<feature type="transmembrane region" description="Helical" evidence="2">
    <location>
        <begin position="474"/>
        <end position="495"/>
    </location>
</feature>
<proteinExistence type="predicted"/>
<organism evidence="4 5">
    <name type="scientific">Halapricum desulfuricans</name>
    <dbReference type="NCBI Taxonomy" id="2841257"/>
    <lineage>
        <taxon>Archaea</taxon>
        <taxon>Methanobacteriati</taxon>
        <taxon>Methanobacteriota</taxon>
        <taxon>Stenosarchaea group</taxon>
        <taxon>Halobacteria</taxon>
        <taxon>Halobacteriales</taxon>
        <taxon>Haloarculaceae</taxon>
        <taxon>Halapricum</taxon>
    </lineage>
</organism>
<accession>A0A897NHH3</accession>